<dbReference type="SMART" id="SM00825">
    <property type="entry name" value="PKS_KS"/>
    <property type="match status" value="1"/>
</dbReference>
<evidence type="ECO:0000256" key="5">
    <source>
        <dbReference type="ARBA" id="ARBA00022490"/>
    </source>
</evidence>
<dbReference type="Proteomes" id="UP000278288">
    <property type="component" value="Chromosome"/>
</dbReference>
<keyword evidence="5" id="KW-0963">Cytoplasm</keyword>
<keyword evidence="20" id="KW-1185">Reference proteome</keyword>
<evidence type="ECO:0000256" key="11">
    <source>
        <dbReference type="ARBA" id="ARBA00023315"/>
    </source>
</evidence>
<reference evidence="19 20" key="1">
    <citation type="submission" date="2018-11" db="EMBL/GenBank/DDBJ databases">
        <title>Proposal to divide the Flavobacteriaceae and reorganize its genera based on Amino Acid Identity values calculated from whole genome sequences.</title>
        <authorList>
            <person name="Nicholson A.C."/>
            <person name="Gulvik C.A."/>
            <person name="Whitney A.M."/>
            <person name="Humrighouse B.W."/>
            <person name="Bell M."/>
            <person name="Holmes B."/>
            <person name="Steigerwalt A.G."/>
            <person name="Villarma A."/>
            <person name="Sheth M."/>
            <person name="Batra D."/>
            <person name="Pryor J."/>
            <person name="Bernardet J.-F."/>
            <person name="Hugo C."/>
            <person name="Kampfer P."/>
            <person name="Newman J."/>
            <person name="McQuiston J.R."/>
        </authorList>
    </citation>
    <scope>NUCLEOTIDE SEQUENCE [LARGE SCALE GENOMIC DNA]</scope>
    <source>
        <strain evidence="19 20">G0041</strain>
    </source>
</reference>
<dbReference type="GO" id="GO:0006633">
    <property type="term" value="P:fatty acid biosynthetic process"/>
    <property type="evidence" value="ECO:0007669"/>
    <property type="project" value="UniProtKB-KW"/>
</dbReference>
<gene>
    <name evidence="19" type="ORF">EG343_12470</name>
</gene>
<dbReference type="SUPFAM" id="SSF53901">
    <property type="entry name" value="Thiolase-like"/>
    <property type="match status" value="2"/>
</dbReference>
<dbReference type="RefSeq" id="WP_123858128.1">
    <property type="nucleotide sequence ID" value="NZ_CP033923.1"/>
</dbReference>
<evidence type="ECO:0000256" key="13">
    <source>
        <dbReference type="ARBA" id="ARBA00041620"/>
    </source>
</evidence>
<dbReference type="InterPro" id="IPR000794">
    <property type="entry name" value="Beta-ketoacyl_synthase"/>
</dbReference>
<evidence type="ECO:0000256" key="8">
    <source>
        <dbReference type="ARBA" id="ARBA00022832"/>
    </source>
</evidence>
<dbReference type="PANTHER" id="PTHR11712:SF306">
    <property type="entry name" value="3-OXOACYL-[ACYL-CARRIER-PROTEIN] SYNTHASE 1"/>
    <property type="match status" value="1"/>
</dbReference>
<dbReference type="InterPro" id="IPR020615">
    <property type="entry name" value="Thiolase_acyl_enz_int_AS"/>
</dbReference>
<accession>A0AAD0YMP9</accession>
<feature type="domain" description="Ketosynthase family 3 (KS3)" evidence="18">
    <location>
        <begin position="2"/>
        <end position="404"/>
    </location>
</feature>
<dbReference type="PROSITE" id="PS00098">
    <property type="entry name" value="THIOLASE_1"/>
    <property type="match status" value="1"/>
</dbReference>
<keyword evidence="11" id="KW-0012">Acyltransferase</keyword>
<keyword evidence="9" id="KW-0443">Lipid metabolism</keyword>
<dbReference type="KEGG" id="cnk:EG343_12470"/>
<comment type="similarity">
    <text evidence="2 17">Belongs to the thiolase-like superfamily. Beta-ketoacyl-ACP synthases family.</text>
</comment>
<dbReference type="GO" id="GO:0005829">
    <property type="term" value="C:cytosol"/>
    <property type="evidence" value="ECO:0007669"/>
    <property type="project" value="TreeGrafter"/>
</dbReference>
<comment type="catalytic activity">
    <reaction evidence="16">
        <text>a fatty acyl-[ACP] + malonyl-[ACP] + H(+) = a 3-oxoacyl-[ACP] + holo-[ACP] + CO2</text>
        <dbReference type="Rhea" id="RHEA:22836"/>
        <dbReference type="Rhea" id="RHEA-COMP:9623"/>
        <dbReference type="Rhea" id="RHEA-COMP:9685"/>
        <dbReference type="Rhea" id="RHEA-COMP:9916"/>
        <dbReference type="Rhea" id="RHEA-COMP:14125"/>
        <dbReference type="ChEBI" id="CHEBI:15378"/>
        <dbReference type="ChEBI" id="CHEBI:16526"/>
        <dbReference type="ChEBI" id="CHEBI:64479"/>
        <dbReference type="ChEBI" id="CHEBI:78449"/>
        <dbReference type="ChEBI" id="CHEBI:78776"/>
        <dbReference type="ChEBI" id="CHEBI:138651"/>
        <dbReference type="EC" id="2.3.1.41"/>
    </reaction>
    <physiologicalReaction direction="left-to-right" evidence="16">
        <dbReference type="Rhea" id="RHEA:22837"/>
    </physiologicalReaction>
</comment>
<evidence type="ECO:0000256" key="14">
    <source>
        <dbReference type="ARBA" id="ARBA00042143"/>
    </source>
</evidence>
<dbReference type="InterPro" id="IPR018201">
    <property type="entry name" value="Ketoacyl_synth_AS"/>
</dbReference>
<name>A0AAD0YMP9_CHRNA</name>
<evidence type="ECO:0000313" key="19">
    <source>
        <dbReference type="EMBL" id="AZA91389.1"/>
    </source>
</evidence>
<dbReference type="PANTHER" id="PTHR11712">
    <property type="entry name" value="POLYKETIDE SYNTHASE-RELATED"/>
    <property type="match status" value="1"/>
</dbReference>
<evidence type="ECO:0000256" key="1">
    <source>
        <dbReference type="ARBA" id="ARBA00004496"/>
    </source>
</evidence>
<evidence type="ECO:0000256" key="3">
    <source>
        <dbReference type="ARBA" id="ARBA00011738"/>
    </source>
</evidence>
<dbReference type="InterPro" id="IPR014030">
    <property type="entry name" value="Ketoacyl_synth_N"/>
</dbReference>
<comment type="subunit">
    <text evidence="3">Homodimer.</text>
</comment>
<dbReference type="AlphaFoldDB" id="A0AAD0YMP9"/>
<evidence type="ECO:0000256" key="10">
    <source>
        <dbReference type="ARBA" id="ARBA00023160"/>
    </source>
</evidence>
<evidence type="ECO:0000313" key="20">
    <source>
        <dbReference type="Proteomes" id="UP000278288"/>
    </source>
</evidence>
<evidence type="ECO:0000256" key="7">
    <source>
        <dbReference type="ARBA" id="ARBA00022679"/>
    </source>
</evidence>
<evidence type="ECO:0000256" key="15">
    <source>
        <dbReference type="ARBA" id="ARBA00048121"/>
    </source>
</evidence>
<sequence>MENRVVITGMGIYSCIGTSLEEVRESLYQGKSGIVLDQDRKEFGFRSGLTGTVPKPDLKNLLNRRQRVSMGEESEYAYLATLDALKQANLDETFLDTHEVGILYGNDSVSKAVVESIDIAREKKDTTLMGSGAIFKSMNSTVTMNLSTIFKLKGINLTISAACASGSHSLGLAYMMIKNGFQDMIICGGAQETNKYSMASFDGLGVFSAREDEPTKASRPFDADRDGLIPSGGAASLIVESLESAQRRGAPIIAEIIGYGFSSNGGHISTPNVDGPALAMDRALKQSGLKASDIDYINAHATSTPIGDANEAKAIYEIFGSEVPVSSTKSMTGHECWMAGASEVIYSILMMQNDFVAPNINLENPDNEAKKINLVSKTKNQKIDVFLSNSFGFGGTNSALIVKKFD</sequence>
<dbReference type="CDD" id="cd00834">
    <property type="entry name" value="KAS_I_II"/>
    <property type="match status" value="1"/>
</dbReference>
<organism evidence="19 20">
    <name type="scientific">Chryseobacterium nakagawai</name>
    <dbReference type="NCBI Taxonomy" id="1241982"/>
    <lineage>
        <taxon>Bacteria</taxon>
        <taxon>Pseudomonadati</taxon>
        <taxon>Bacteroidota</taxon>
        <taxon>Flavobacteriia</taxon>
        <taxon>Flavobacteriales</taxon>
        <taxon>Weeksellaceae</taxon>
        <taxon>Chryseobacterium group</taxon>
        <taxon>Chryseobacterium</taxon>
    </lineage>
</organism>
<dbReference type="EMBL" id="CP033923">
    <property type="protein sequence ID" value="AZA91389.1"/>
    <property type="molecule type" value="Genomic_DNA"/>
</dbReference>
<dbReference type="PROSITE" id="PS00606">
    <property type="entry name" value="KS3_1"/>
    <property type="match status" value="1"/>
</dbReference>
<comment type="catalytic activity">
    <reaction evidence="15">
        <text>(3Z)-decenoyl-[ACP] + malonyl-[ACP] + H(+) = 3-oxo-(5Z)-dodecenoyl-[ACP] + holo-[ACP] + CO2</text>
        <dbReference type="Rhea" id="RHEA:54940"/>
        <dbReference type="Rhea" id="RHEA-COMP:9623"/>
        <dbReference type="Rhea" id="RHEA-COMP:9685"/>
        <dbReference type="Rhea" id="RHEA-COMP:9927"/>
        <dbReference type="Rhea" id="RHEA-COMP:14042"/>
        <dbReference type="ChEBI" id="CHEBI:15378"/>
        <dbReference type="ChEBI" id="CHEBI:16526"/>
        <dbReference type="ChEBI" id="CHEBI:64479"/>
        <dbReference type="ChEBI" id="CHEBI:78449"/>
        <dbReference type="ChEBI" id="CHEBI:78798"/>
        <dbReference type="ChEBI" id="CHEBI:138410"/>
    </reaction>
    <physiologicalReaction direction="left-to-right" evidence="15">
        <dbReference type="Rhea" id="RHEA:54941"/>
    </physiologicalReaction>
</comment>
<dbReference type="InterPro" id="IPR016039">
    <property type="entry name" value="Thiolase-like"/>
</dbReference>
<evidence type="ECO:0000256" key="16">
    <source>
        <dbReference type="ARBA" id="ARBA00048506"/>
    </source>
</evidence>
<evidence type="ECO:0000256" key="4">
    <source>
        <dbReference type="ARBA" id="ARBA00013191"/>
    </source>
</evidence>
<evidence type="ECO:0000259" key="18">
    <source>
        <dbReference type="PROSITE" id="PS52004"/>
    </source>
</evidence>
<protein>
    <recommendedName>
        <fullName evidence="12">3-oxoacyl-[acyl-carrier-protein] synthase 1</fullName>
        <ecNumber evidence="4">2.3.1.41</ecNumber>
    </recommendedName>
    <alternativeName>
        <fullName evidence="13">3-oxoacyl-[acyl-carrier-protein] synthase I</fullName>
    </alternativeName>
    <alternativeName>
        <fullName evidence="14">Beta-ketoacyl-ACP synthase I</fullName>
    </alternativeName>
</protein>
<dbReference type="GO" id="GO:0004315">
    <property type="term" value="F:3-oxoacyl-[acyl-carrier-protein] synthase activity"/>
    <property type="evidence" value="ECO:0007669"/>
    <property type="project" value="UniProtKB-EC"/>
</dbReference>
<dbReference type="InterPro" id="IPR020841">
    <property type="entry name" value="PKS_Beta-ketoAc_synthase_dom"/>
</dbReference>
<evidence type="ECO:0000256" key="2">
    <source>
        <dbReference type="ARBA" id="ARBA00008467"/>
    </source>
</evidence>
<keyword evidence="8" id="KW-0276">Fatty acid metabolism</keyword>
<evidence type="ECO:0000256" key="6">
    <source>
        <dbReference type="ARBA" id="ARBA00022516"/>
    </source>
</evidence>
<dbReference type="PROSITE" id="PS51257">
    <property type="entry name" value="PROKAR_LIPOPROTEIN"/>
    <property type="match status" value="1"/>
</dbReference>
<evidence type="ECO:0000256" key="9">
    <source>
        <dbReference type="ARBA" id="ARBA00023098"/>
    </source>
</evidence>
<keyword evidence="6" id="KW-0444">Lipid biosynthesis</keyword>
<dbReference type="Pfam" id="PF02801">
    <property type="entry name" value="Ketoacyl-synt_C"/>
    <property type="match status" value="1"/>
</dbReference>
<evidence type="ECO:0000256" key="12">
    <source>
        <dbReference type="ARBA" id="ARBA00039450"/>
    </source>
</evidence>
<dbReference type="PROSITE" id="PS52004">
    <property type="entry name" value="KS3_2"/>
    <property type="match status" value="1"/>
</dbReference>
<dbReference type="Pfam" id="PF00109">
    <property type="entry name" value="ketoacyl-synt"/>
    <property type="match status" value="1"/>
</dbReference>
<comment type="subcellular location">
    <subcellularLocation>
        <location evidence="1">Cytoplasm</location>
    </subcellularLocation>
</comment>
<dbReference type="EC" id="2.3.1.41" evidence="4"/>
<dbReference type="Gene3D" id="3.40.47.10">
    <property type="match status" value="1"/>
</dbReference>
<dbReference type="InterPro" id="IPR014031">
    <property type="entry name" value="Ketoacyl_synth_C"/>
</dbReference>
<keyword evidence="10" id="KW-0275">Fatty acid biosynthesis</keyword>
<keyword evidence="7 17" id="KW-0808">Transferase</keyword>
<evidence type="ECO:0000256" key="17">
    <source>
        <dbReference type="RuleBase" id="RU003694"/>
    </source>
</evidence>
<proteinExistence type="inferred from homology"/>